<dbReference type="EMBL" id="JAATLJ010000001">
    <property type="protein sequence ID" value="NIZ40934.1"/>
    <property type="molecule type" value="Genomic_DNA"/>
</dbReference>
<sequence length="692" mass="80781">MHTNMILRSFILLYLYIHIIHLWQSAISMPFAILLFILTHITAIYVSHQIDKQRLLHFSSLLWLLTPLGFEFIRHLLGLVDTAFAMYYPHLLIKWDLTYIPLRTTLYILFYSTLLFQYIPAYRLLEVSIRPFLFIVIFWEMRQFKLGVYSNLLTLLLSLILYSTLEITLLSQLLHPKLSIKKMLLNSVKVMIFSLIASLLTIPWVYEKAGPHMRSSEGLLRSNFMHFDFADSLKLESEISMGSKLLFLIQSDNILPNGLLLKRLTMSGYSQETGFFHLPDLDDLPSAKFGSEQEWPLAKHQYTQPNTMEIYLINMANNIILSPYELSHYQQVRAKNMHQFKEIFHIEFYDILPKLRAITALSDEPLKAKSHLLPNYTASIQNNPISPEIQNLAKEITDGINGDYAKAKAIEEFFHTNYYYSLYPGEAVGADQLHHFLFSSRKGYCSYFATAMTLMLQSLDMVARVAGGFRISTQNQVLNYYAVTSAEAHSWVEVYFDGVGWVPFDPTSSQLYGSELILAGENHNLTDIYRFIEQITTLELITVSNPFKKLTWTEQSHLPANQKIQFVLLILFSLILLAIVYIFYQILAFTRTLTLHHQRSDAIKSYRRTLLAWMYLLDHPYKKDWQCLIEKNSQAKSVIEKIIFHPNPYLSELEISHLNAYIQQSQEYYKQYPLWQRWQITLKKSIKKGRIK</sequence>
<feature type="transmembrane region" description="Helical" evidence="1">
    <location>
        <begin position="60"/>
        <end position="86"/>
    </location>
</feature>
<evidence type="ECO:0000313" key="3">
    <source>
        <dbReference type="EMBL" id="NIZ40934.1"/>
    </source>
</evidence>
<feature type="transmembrane region" description="Helical" evidence="1">
    <location>
        <begin position="566"/>
        <end position="584"/>
    </location>
</feature>
<proteinExistence type="predicted"/>
<dbReference type="SMART" id="SM00460">
    <property type="entry name" value="TGc"/>
    <property type="match status" value="1"/>
</dbReference>
<accession>A0A968KRN9</accession>
<dbReference type="InterPro" id="IPR038765">
    <property type="entry name" value="Papain-like_cys_pep_sf"/>
</dbReference>
<dbReference type="SUPFAM" id="SSF54001">
    <property type="entry name" value="Cysteine proteinases"/>
    <property type="match status" value="1"/>
</dbReference>
<comment type="caution">
    <text evidence="3">The sequence shown here is derived from an EMBL/GenBank/DDBJ whole genome shotgun (WGS) entry which is preliminary data.</text>
</comment>
<dbReference type="Proteomes" id="UP000711995">
    <property type="component" value="Unassembled WGS sequence"/>
</dbReference>
<protein>
    <submittedName>
        <fullName evidence="3">Transglutaminase domain-containing protein</fullName>
    </submittedName>
</protein>
<feature type="transmembrane region" description="Helical" evidence="1">
    <location>
        <begin position="29"/>
        <end position="48"/>
    </location>
</feature>
<name>A0A968KRN9_9SPIO</name>
<keyword evidence="1" id="KW-1133">Transmembrane helix</keyword>
<evidence type="ECO:0000259" key="2">
    <source>
        <dbReference type="SMART" id="SM00460"/>
    </source>
</evidence>
<evidence type="ECO:0000256" key="1">
    <source>
        <dbReference type="SAM" id="Phobius"/>
    </source>
</evidence>
<gene>
    <name evidence="3" type="ORF">HCT14_05380</name>
</gene>
<dbReference type="InterPro" id="IPR002931">
    <property type="entry name" value="Transglutaminase-like"/>
</dbReference>
<dbReference type="Gene3D" id="3.10.620.30">
    <property type="match status" value="1"/>
</dbReference>
<feature type="transmembrane region" description="Helical" evidence="1">
    <location>
        <begin position="106"/>
        <end position="125"/>
    </location>
</feature>
<dbReference type="RefSeq" id="WP_167700521.1">
    <property type="nucleotide sequence ID" value="NZ_CP118174.1"/>
</dbReference>
<dbReference type="InterPro" id="IPR052901">
    <property type="entry name" value="Bact_TGase-like"/>
</dbReference>
<organism evidence="3 4">
    <name type="scientific">Entomospira entomophila</name>
    <dbReference type="NCBI Taxonomy" id="2719988"/>
    <lineage>
        <taxon>Bacteria</taxon>
        <taxon>Pseudomonadati</taxon>
        <taxon>Spirochaetota</taxon>
        <taxon>Spirochaetia</taxon>
        <taxon>Spirochaetales</taxon>
        <taxon>Spirochaetaceae</taxon>
        <taxon>Entomospira</taxon>
    </lineage>
</organism>
<feature type="transmembrane region" description="Helical" evidence="1">
    <location>
        <begin position="185"/>
        <end position="206"/>
    </location>
</feature>
<reference evidence="3 4" key="1">
    <citation type="submission" date="2020-03" db="EMBL/GenBank/DDBJ databases">
        <title>Spirochaetal bacteria isolated from arthropods constitute a novel genus Entomospira genus novum within the order Spirochaetales.</title>
        <authorList>
            <person name="Grana-Miraglia L."/>
            <person name="Sikutova S."/>
            <person name="Fingerle V."/>
            <person name="Sing A."/>
            <person name="Castillo-Ramirez S."/>
            <person name="Margos G."/>
            <person name="Rudolf I."/>
        </authorList>
    </citation>
    <scope>NUCLEOTIDE SEQUENCE [LARGE SCALE GENOMIC DNA]</scope>
    <source>
        <strain evidence="3 4">BR193</strain>
    </source>
</reference>
<feature type="domain" description="Transglutaminase-like" evidence="2">
    <location>
        <begin position="437"/>
        <end position="508"/>
    </location>
</feature>
<keyword evidence="1" id="KW-0812">Transmembrane</keyword>
<dbReference type="PANTHER" id="PTHR42736">
    <property type="entry name" value="PROTEIN-GLUTAMINE GAMMA-GLUTAMYLTRANSFERASE"/>
    <property type="match status" value="1"/>
</dbReference>
<feature type="transmembrane region" description="Helical" evidence="1">
    <location>
        <begin position="5"/>
        <end position="23"/>
    </location>
</feature>
<keyword evidence="1" id="KW-0472">Membrane</keyword>
<dbReference type="PANTHER" id="PTHR42736:SF1">
    <property type="entry name" value="PROTEIN-GLUTAMINE GAMMA-GLUTAMYLTRANSFERASE"/>
    <property type="match status" value="1"/>
</dbReference>
<keyword evidence="4" id="KW-1185">Reference proteome</keyword>
<dbReference type="Pfam" id="PF01841">
    <property type="entry name" value="Transglut_core"/>
    <property type="match status" value="1"/>
</dbReference>
<dbReference type="AlphaFoldDB" id="A0A968KRN9"/>
<evidence type="ECO:0000313" key="4">
    <source>
        <dbReference type="Proteomes" id="UP000711995"/>
    </source>
</evidence>
<feature type="transmembrane region" description="Helical" evidence="1">
    <location>
        <begin position="146"/>
        <end position="165"/>
    </location>
</feature>